<dbReference type="PANTHER" id="PTHR43080">
    <property type="entry name" value="CBS DOMAIN-CONTAINING PROTEIN CBSX3, MITOCHONDRIAL"/>
    <property type="match status" value="1"/>
</dbReference>
<keyword evidence="1 2" id="KW-0129">CBS domain</keyword>
<dbReference type="Pfam" id="PF00571">
    <property type="entry name" value="CBS"/>
    <property type="match status" value="2"/>
</dbReference>
<feature type="domain" description="CBS" evidence="3">
    <location>
        <begin position="78"/>
        <end position="127"/>
    </location>
</feature>
<dbReference type="RefSeq" id="WP_092729781.1">
    <property type="nucleotide sequence ID" value="NZ_FMXE01000012.1"/>
</dbReference>
<proteinExistence type="predicted"/>
<keyword evidence="5" id="KW-1185">Reference proteome</keyword>
<dbReference type="InterPro" id="IPR046342">
    <property type="entry name" value="CBS_dom_sf"/>
</dbReference>
<dbReference type="Proteomes" id="UP000198756">
    <property type="component" value="Unassembled WGS sequence"/>
</dbReference>
<accession>A0A1G5XVT5</accession>
<gene>
    <name evidence="4" type="ORF">SAMN03080617_01975</name>
</gene>
<dbReference type="InterPro" id="IPR051257">
    <property type="entry name" value="Diverse_CBS-Domain"/>
</dbReference>
<reference evidence="5" key="1">
    <citation type="submission" date="2016-10" db="EMBL/GenBank/DDBJ databases">
        <authorList>
            <person name="Varghese N."/>
            <person name="Submissions S."/>
        </authorList>
    </citation>
    <scope>NUCLEOTIDE SEQUENCE [LARGE SCALE GENOMIC DNA]</scope>
    <source>
        <strain evidence="5">DSM 22703</strain>
    </source>
</reference>
<dbReference type="InterPro" id="IPR000644">
    <property type="entry name" value="CBS_dom"/>
</dbReference>
<dbReference type="AlphaFoldDB" id="A0A1G5XVT5"/>
<dbReference type="SUPFAM" id="SSF54631">
    <property type="entry name" value="CBS-domain pair"/>
    <property type="match status" value="1"/>
</dbReference>
<dbReference type="Gene3D" id="3.10.580.10">
    <property type="entry name" value="CBS-domain"/>
    <property type="match status" value="1"/>
</dbReference>
<dbReference type="OrthoDB" id="9771532at2"/>
<evidence type="ECO:0000313" key="5">
    <source>
        <dbReference type="Proteomes" id="UP000198756"/>
    </source>
</evidence>
<protein>
    <submittedName>
        <fullName evidence="4">CBS domain-containing protein</fullName>
    </submittedName>
</protein>
<dbReference type="PANTHER" id="PTHR43080:SF2">
    <property type="entry name" value="CBS DOMAIN-CONTAINING PROTEIN"/>
    <property type="match status" value="1"/>
</dbReference>
<evidence type="ECO:0000256" key="1">
    <source>
        <dbReference type="ARBA" id="ARBA00023122"/>
    </source>
</evidence>
<evidence type="ECO:0000256" key="2">
    <source>
        <dbReference type="PROSITE-ProRule" id="PRU00703"/>
    </source>
</evidence>
<sequence length="127" mass="14198">MSSSKSAKDIASLSLYYIDGLASVREAINLMKENQVDYLFIKKRNEQDANGIIVISDIIRGVIAKDLKPEEVSVYEIMTKPALSISSNLNSKYVSRLLLNSKINVAPVEENGNYIGVIHLRDIVYSY</sequence>
<evidence type="ECO:0000259" key="3">
    <source>
        <dbReference type="PROSITE" id="PS51371"/>
    </source>
</evidence>
<dbReference type="EMBL" id="FMXE01000012">
    <property type="protein sequence ID" value="SDA73755.1"/>
    <property type="molecule type" value="Genomic_DNA"/>
</dbReference>
<dbReference type="STRING" id="279824.SAMN03080617_01975"/>
<dbReference type="PROSITE" id="PS51371">
    <property type="entry name" value="CBS"/>
    <property type="match status" value="1"/>
</dbReference>
<evidence type="ECO:0000313" key="4">
    <source>
        <dbReference type="EMBL" id="SDA73755.1"/>
    </source>
</evidence>
<name>A0A1G5XVT5_9BACT</name>
<organism evidence="4 5">
    <name type="scientific">Algoriphagus alkaliphilus</name>
    <dbReference type="NCBI Taxonomy" id="279824"/>
    <lineage>
        <taxon>Bacteria</taxon>
        <taxon>Pseudomonadati</taxon>
        <taxon>Bacteroidota</taxon>
        <taxon>Cytophagia</taxon>
        <taxon>Cytophagales</taxon>
        <taxon>Cyclobacteriaceae</taxon>
        <taxon>Algoriphagus</taxon>
    </lineage>
</organism>